<dbReference type="KEGG" id="proe:H9L23_10475"/>
<organism evidence="1 2">
    <name type="scientific">Pedobacter roseus</name>
    <dbReference type="NCBI Taxonomy" id="336820"/>
    <lineage>
        <taxon>Bacteria</taxon>
        <taxon>Pseudomonadati</taxon>
        <taxon>Bacteroidota</taxon>
        <taxon>Sphingobacteriia</taxon>
        <taxon>Sphingobacteriales</taxon>
        <taxon>Sphingobacteriaceae</taxon>
        <taxon>Pedobacter</taxon>
    </lineage>
</organism>
<dbReference type="RefSeq" id="WP_187594906.1">
    <property type="nucleotide sequence ID" value="NZ_CP060723.1"/>
</dbReference>
<sequence length="129" mass="14870">MQEIKKVTVKVPQSYLDFMNQIFEIEKKSQNLKEDNSIQRNINKMKSIMENDFFKGTSTIGLSYHNPIDEHYTDTRTDCEATIAGTGVENLEIIEVIKPIIFYAYQENEKLIKVIVQPAVVIVQSNNVQ</sequence>
<accession>A0A7G9QM88</accession>
<protein>
    <submittedName>
        <fullName evidence="1">Uncharacterized protein</fullName>
    </submittedName>
</protein>
<evidence type="ECO:0000313" key="2">
    <source>
        <dbReference type="Proteomes" id="UP000515806"/>
    </source>
</evidence>
<reference evidence="1 2" key="1">
    <citation type="submission" date="2020-08" db="EMBL/GenBank/DDBJ databases">
        <title>Genome sequence of Pedobacter roseus KACC 11594T.</title>
        <authorList>
            <person name="Hyun D.-W."/>
            <person name="Bae J.-W."/>
        </authorList>
    </citation>
    <scope>NUCLEOTIDE SEQUENCE [LARGE SCALE GENOMIC DNA]</scope>
    <source>
        <strain evidence="1 2">KACC 11594</strain>
    </source>
</reference>
<dbReference type="Proteomes" id="UP000515806">
    <property type="component" value="Chromosome"/>
</dbReference>
<name>A0A7G9QM88_9SPHI</name>
<dbReference type="EMBL" id="CP060723">
    <property type="protein sequence ID" value="QNN44463.1"/>
    <property type="molecule type" value="Genomic_DNA"/>
</dbReference>
<evidence type="ECO:0000313" key="1">
    <source>
        <dbReference type="EMBL" id="QNN44463.1"/>
    </source>
</evidence>
<proteinExistence type="predicted"/>
<keyword evidence="2" id="KW-1185">Reference proteome</keyword>
<gene>
    <name evidence="1" type="ORF">H9L23_10475</name>
</gene>
<dbReference type="AlphaFoldDB" id="A0A7G9QM88"/>